<evidence type="ECO:0000259" key="8">
    <source>
        <dbReference type="PROSITE" id="PS50090"/>
    </source>
</evidence>
<evidence type="ECO:0000256" key="3">
    <source>
        <dbReference type="ARBA" id="ARBA00023015"/>
    </source>
</evidence>
<keyword evidence="2" id="KW-0677">Repeat</keyword>
<evidence type="ECO:0000256" key="5">
    <source>
        <dbReference type="ARBA" id="ARBA00023159"/>
    </source>
</evidence>
<keyword evidence="7" id="KW-0539">Nucleus</keyword>
<evidence type="ECO:0000256" key="6">
    <source>
        <dbReference type="ARBA" id="ARBA00023163"/>
    </source>
</evidence>
<dbReference type="PANTHER" id="PTHR47999">
    <property type="entry name" value="TRANSCRIPTION FACTOR MYB8-RELATED-RELATED"/>
    <property type="match status" value="1"/>
</dbReference>
<keyword evidence="6" id="KW-0804">Transcription</keyword>
<organism evidence="10">
    <name type="scientific">Tulipa fosteriana</name>
    <dbReference type="NCBI Taxonomy" id="93697"/>
    <lineage>
        <taxon>Eukaryota</taxon>
        <taxon>Viridiplantae</taxon>
        <taxon>Streptophyta</taxon>
        <taxon>Embryophyta</taxon>
        <taxon>Tracheophyta</taxon>
        <taxon>Spermatophyta</taxon>
        <taxon>Magnoliopsida</taxon>
        <taxon>Liliopsida</taxon>
        <taxon>Liliales</taxon>
        <taxon>Liliaceae</taxon>
        <taxon>Tulipa</taxon>
    </lineage>
</organism>
<dbReference type="PANTHER" id="PTHR47999:SF24">
    <property type="entry name" value="TRANSCRIPTION FACTOR MYB90"/>
    <property type="match status" value="1"/>
</dbReference>
<dbReference type="InterPro" id="IPR015495">
    <property type="entry name" value="Myb_TF_plants"/>
</dbReference>
<dbReference type="Pfam" id="PF00249">
    <property type="entry name" value="Myb_DNA-binding"/>
    <property type="match status" value="2"/>
</dbReference>
<proteinExistence type="evidence at transcript level"/>
<evidence type="ECO:0000256" key="7">
    <source>
        <dbReference type="ARBA" id="ARBA00023242"/>
    </source>
</evidence>
<dbReference type="InterPro" id="IPR017930">
    <property type="entry name" value="Myb_dom"/>
</dbReference>
<feature type="domain" description="Myb-like" evidence="8">
    <location>
        <begin position="19"/>
        <end position="71"/>
    </location>
</feature>
<feature type="domain" description="HTH myb-type" evidence="9">
    <location>
        <begin position="72"/>
        <end position="126"/>
    </location>
</feature>
<keyword evidence="3" id="KW-0805">Transcription regulation</keyword>
<evidence type="ECO:0000313" key="10">
    <source>
        <dbReference type="EMBL" id="AHY20034.1"/>
    </source>
</evidence>
<evidence type="ECO:0000259" key="9">
    <source>
        <dbReference type="PROSITE" id="PS51294"/>
    </source>
</evidence>
<reference evidence="10" key="1">
    <citation type="submission" date="2013-12" db="EMBL/GenBank/DDBJ databases">
        <authorList>
            <person name="Li W."/>
            <person name="Chetelat R.T."/>
        </authorList>
    </citation>
    <scope>NUCLEOTIDE SEQUENCE</scope>
    <source>
        <tissue evidence="10">Petal</tissue>
    </source>
</reference>
<dbReference type="InterPro" id="IPR001005">
    <property type="entry name" value="SANT/Myb"/>
</dbReference>
<feature type="domain" description="Myb-like" evidence="8">
    <location>
        <begin position="72"/>
        <end position="122"/>
    </location>
</feature>
<feature type="domain" description="HTH myb-type" evidence="9">
    <location>
        <begin position="22"/>
        <end position="71"/>
    </location>
</feature>
<gene>
    <name evidence="10" type="primary">MYB3</name>
</gene>
<dbReference type="CDD" id="cd00167">
    <property type="entry name" value="SANT"/>
    <property type="match status" value="2"/>
</dbReference>
<dbReference type="Gene3D" id="1.10.10.60">
    <property type="entry name" value="Homeodomain-like"/>
    <property type="match status" value="2"/>
</dbReference>
<comment type="subcellular location">
    <subcellularLocation>
        <location evidence="1">Nucleus</location>
    </subcellularLocation>
</comment>
<evidence type="ECO:0000256" key="2">
    <source>
        <dbReference type="ARBA" id="ARBA00022737"/>
    </source>
</evidence>
<dbReference type="FunFam" id="1.10.10.60:FF:000218">
    <property type="entry name" value="Myb transcription factor"/>
    <property type="match status" value="1"/>
</dbReference>
<dbReference type="SUPFAM" id="SSF46689">
    <property type="entry name" value="Homeodomain-like"/>
    <property type="match status" value="1"/>
</dbReference>
<dbReference type="AlphaFoldDB" id="A0A0R5GU64"/>
<dbReference type="EMBL" id="KF990610">
    <property type="protein sequence ID" value="AHY20034.1"/>
    <property type="molecule type" value="mRNA"/>
</dbReference>
<protein>
    <submittedName>
        <fullName evidence="10">R2R3MYB transcription factor 3</fullName>
    </submittedName>
</protein>
<keyword evidence="5" id="KW-0010">Activator</keyword>
<evidence type="ECO:0000256" key="4">
    <source>
        <dbReference type="ARBA" id="ARBA00023125"/>
    </source>
</evidence>
<accession>A0A0R5GU64</accession>
<dbReference type="PROSITE" id="PS51294">
    <property type="entry name" value="HTH_MYB"/>
    <property type="match status" value="2"/>
</dbReference>
<dbReference type="SMART" id="SM00717">
    <property type="entry name" value="SANT"/>
    <property type="match status" value="2"/>
</dbReference>
<dbReference type="PROSITE" id="PS50090">
    <property type="entry name" value="MYB_LIKE"/>
    <property type="match status" value="2"/>
</dbReference>
<dbReference type="InterPro" id="IPR009057">
    <property type="entry name" value="Homeodomain-like_sf"/>
</dbReference>
<keyword evidence="4" id="KW-0238">DNA-binding</keyword>
<dbReference type="GO" id="GO:0003677">
    <property type="term" value="F:DNA binding"/>
    <property type="evidence" value="ECO:0007669"/>
    <property type="project" value="UniProtKB-KW"/>
</dbReference>
<name>A0A0R5GU64_9LILI</name>
<evidence type="ECO:0000256" key="1">
    <source>
        <dbReference type="ARBA" id="ARBA00004123"/>
    </source>
</evidence>
<sequence length="234" mass="27328">MSLLTTISSSSSSRLPPSSVLLRRGAWTQAEDDLLRRCLEKHGSLRWCHVARMAGLNRCRKSCRLRWLNYLDPRLKRGIFEEDEKDLIVRLHKLLGNRWSLIAGRVPGRTANDVKNHWNSRLNKKLVTEARKYGERREVAPPITPQHQCFSRKQQSSPERLQEDLNVTGVSAYQQDNTWVDRLLLYNEEYNKEKTEWQHLSDFSLEDVEGFKEGMMLEGNLGLDTFLSDMQLWS</sequence>
<dbReference type="GO" id="GO:0005634">
    <property type="term" value="C:nucleus"/>
    <property type="evidence" value="ECO:0007669"/>
    <property type="project" value="UniProtKB-SubCell"/>
</dbReference>